<evidence type="ECO:0000256" key="7">
    <source>
        <dbReference type="ARBA" id="ARBA00022840"/>
    </source>
</evidence>
<dbReference type="InterPro" id="IPR050482">
    <property type="entry name" value="Sensor_HK_TwoCompSys"/>
</dbReference>
<dbReference type="SUPFAM" id="SSF55874">
    <property type="entry name" value="ATPase domain of HSP90 chaperone/DNA topoisomerase II/histidine kinase"/>
    <property type="match status" value="1"/>
</dbReference>
<feature type="coiled-coil region" evidence="9">
    <location>
        <begin position="237"/>
        <end position="274"/>
    </location>
</feature>
<dbReference type="EC" id="2.7.13.3" evidence="2"/>
<proteinExistence type="predicted"/>
<evidence type="ECO:0000256" key="11">
    <source>
        <dbReference type="SAM" id="Phobius"/>
    </source>
</evidence>
<keyword evidence="11" id="KW-0472">Membrane</keyword>
<dbReference type="GO" id="GO:0046983">
    <property type="term" value="F:protein dimerization activity"/>
    <property type="evidence" value="ECO:0007669"/>
    <property type="project" value="InterPro"/>
</dbReference>
<keyword evidence="6" id="KW-0418">Kinase</keyword>
<feature type="transmembrane region" description="Helical" evidence="11">
    <location>
        <begin position="167"/>
        <end position="183"/>
    </location>
</feature>
<feature type="transmembrane region" description="Helical" evidence="11">
    <location>
        <begin position="131"/>
        <end position="155"/>
    </location>
</feature>
<evidence type="ECO:0000256" key="6">
    <source>
        <dbReference type="ARBA" id="ARBA00022777"/>
    </source>
</evidence>
<keyword evidence="7" id="KW-0067">ATP-binding</keyword>
<dbReference type="AlphaFoldDB" id="S2VRE5"/>
<evidence type="ECO:0000256" key="8">
    <source>
        <dbReference type="ARBA" id="ARBA00023012"/>
    </source>
</evidence>
<evidence type="ECO:0000256" key="10">
    <source>
        <dbReference type="SAM" id="MobiDB-lite"/>
    </source>
</evidence>
<evidence type="ECO:0000256" key="4">
    <source>
        <dbReference type="ARBA" id="ARBA00022679"/>
    </source>
</evidence>
<feature type="transmembrane region" description="Helical" evidence="11">
    <location>
        <begin position="213"/>
        <end position="233"/>
    </location>
</feature>
<keyword evidence="8" id="KW-0902">Two-component regulatory system</keyword>
<keyword evidence="3" id="KW-0597">Phosphoprotein</keyword>
<dbReference type="Gene3D" id="1.20.5.1930">
    <property type="match status" value="1"/>
</dbReference>
<comment type="caution">
    <text evidence="14">The sequence shown here is derived from an EMBL/GenBank/DDBJ whole genome shotgun (WGS) entry which is preliminary data.</text>
</comment>
<dbReference type="Gene3D" id="3.30.565.10">
    <property type="entry name" value="Histidine kinase-like ATPase, C-terminal domain"/>
    <property type="match status" value="1"/>
</dbReference>
<dbReference type="PATRIC" id="fig|883067.3.peg.201"/>
<dbReference type="PANTHER" id="PTHR24421:SF10">
    <property type="entry name" value="NITRATE_NITRITE SENSOR PROTEIN NARQ"/>
    <property type="match status" value="1"/>
</dbReference>
<dbReference type="Proteomes" id="UP000014393">
    <property type="component" value="Unassembled WGS sequence"/>
</dbReference>
<evidence type="ECO:0000259" key="13">
    <source>
        <dbReference type="Pfam" id="PF07730"/>
    </source>
</evidence>
<keyword evidence="15" id="KW-1185">Reference proteome</keyword>
<dbReference type="Pfam" id="PF02518">
    <property type="entry name" value="HATPase_c"/>
    <property type="match status" value="1"/>
</dbReference>
<dbReference type="eggNOG" id="COG4585">
    <property type="taxonomic scope" value="Bacteria"/>
</dbReference>
<feature type="region of interest" description="Disordered" evidence="10">
    <location>
        <begin position="427"/>
        <end position="446"/>
    </location>
</feature>
<feature type="domain" description="Histidine kinase/HSP90-like ATPase" evidence="12">
    <location>
        <begin position="384"/>
        <end position="474"/>
    </location>
</feature>
<feature type="transmembrane region" description="Helical" evidence="11">
    <location>
        <begin position="96"/>
        <end position="119"/>
    </location>
</feature>
<dbReference type="CDD" id="cd16917">
    <property type="entry name" value="HATPase_UhpB-NarQ-NarX-like"/>
    <property type="match status" value="1"/>
</dbReference>
<evidence type="ECO:0000313" key="14">
    <source>
        <dbReference type="EMBL" id="EPD28675.1"/>
    </source>
</evidence>
<evidence type="ECO:0000256" key="1">
    <source>
        <dbReference type="ARBA" id="ARBA00000085"/>
    </source>
</evidence>
<keyword evidence="9" id="KW-0175">Coiled coil</keyword>
<evidence type="ECO:0000256" key="3">
    <source>
        <dbReference type="ARBA" id="ARBA00022553"/>
    </source>
</evidence>
<keyword evidence="4" id="KW-0808">Transferase</keyword>
<dbReference type="EMBL" id="AGWM01000002">
    <property type="protein sequence ID" value="EPD28675.1"/>
    <property type="molecule type" value="Genomic_DNA"/>
</dbReference>
<dbReference type="Pfam" id="PF07730">
    <property type="entry name" value="HisKA_3"/>
    <property type="match status" value="1"/>
</dbReference>
<comment type="catalytic activity">
    <reaction evidence="1">
        <text>ATP + protein L-histidine = ADP + protein N-phospho-L-histidine.</text>
        <dbReference type="EC" id="2.7.13.3"/>
    </reaction>
</comment>
<reference evidence="14 15" key="1">
    <citation type="submission" date="2013-05" db="EMBL/GenBank/DDBJ databases">
        <title>The Genome Sequence of Actinobaculum schaalii FB123-CNA2.</title>
        <authorList>
            <consortium name="The Broad Institute Genomics Platform"/>
            <person name="Earl A."/>
            <person name="Ward D."/>
            <person name="Feldgarden M."/>
            <person name="Gevers D."/>
            <person name="Saerens B."/>
            <person name="Vaneechoutte M."/>
            <person name="Walker B."/>
            <person name="Young S."/>
            <person name="Zeng Q."/>
            <person name="Gargeya S."/>
            <person name="Fitzgerald M."/>
            <person name="Haas B."/>
            <person name="Abouelleil A."/>
            <person name="Allen A.W."/>
            <person name="Alvarado L."/>
            <person name="Arachchi H.M."/>
            <person name="Berlin A.M."/>
            <person name="Chapman S.B."/>
            <person name="Gainer-Dewar J."/>
            <person name="Goldberg J."/>
            <person name="Griggs A."/>
            <person name="Gujja S."/>
            <person name="Hansen M."/>
            <person name="Howarth C."/>
            <person name="Imamovic A."/>
            <person name="Ireland A."/>
            <person name="Larimer J."/>
            <person name="McCowan C."/>
            <person name="Murphy C."/>
            <person name="Pearson M."/>
            <person name="Poon T.W."/>
            <person name="Priest M."/>
            <person name="Roberts A."/>
            <person name="Saif S."/>
            <person name="Shea T."/>
            <person name="Sisk P."/>
            <person name="Sykes S."/>
            <person name="Wortman J."/>
            <person name="Nusbaum C."/>
            <person name="Birren B."/>
        </authorList>
    </citation>
    <scope>NUCLEOTIDE SEQUENCE [LARGE SCALE GENOMIC DNA]</scope>
    <source>
        <strain evidence="14 15">FB123-CNA-2</strain>
    </source>
</reference>
<evidence type="ECO:0000259" key="12">
    <source>
        <dbReference type="Pfam" id="PF02518"/>
    </source>
</evidence>
<protein>
    <recommendedName>
        <fullName evidence="2">histidine kinase</fullName>
        <ecNumber evidence="2">2.7.13.3</ecNumber>
    </recommendedName>
</protein>
<organism evidence="14 15">
    <name type="scientific">Actinotignum schaalii FB123-CNA-2</name>
    <dbReference type="NCBI Taxonomy" id="883067"/>
    <lineage>
        <taxon>Bacteria</taxon>
        <taxon>Bacillati</taxon>
        <taxon>Actinomycetota</taxon>
        <taxon>Actinomycetes</taxon>
        <taxon>Actinomycetales</taxon>
        <taxon>Actinomycetaceae</taxon>
        <taxon>Actinotignum</taxon>
    </lineage>
</organism>
<evidence type="ECO:0000256" key="9">
    <source>
        <dbReference type="SAM" id="Coils"/>
    </source>
</evidence>
<keyword evidence="5" id="KW-0547">Nucleotide-binding</keyword>
<dbReference type="GO" id="GO:0016020">
    <property type="term" value="C:membrane"/>
    <property type="evidence" value="ECO:0007669"/>
    <property type="project" value="InterPro"/>
</dbReference>
<keyword evidence="11" id="KW-1133">Transmembrane helix</keyword>
<gene>
    <name evidence="14" type="ORF">HMPREF9237_00202</name>
</gene>
<dbReference type="InterPro" id="IPR036890">
    <property type="entry name" value="HATPase_C_sf"/>
</dbReference>
<accession>S2VRE5</accession>
<feature type="transmembrane region" description="Helical" evidence="11">
    <location>
        <begin position="65"/>
        <end position="84"/>
    </location>
</feature>
<evidence type="ECO:0000313" key="15">
    <source>
        <dbReference type="Proteomes" id="UP000014393"/>
    </source>
</evidence>
<sequence>MAGTSSTWADPPHPFGWHPRAERRFWSVRMRRTITGMTDHAPKNRSGAAARAGQNPARRRGLAAIPFYLKTAAIYIVMVVGVGYQIERAKIRALPGWLGTLDEVGIFVSMCCCIMAGVWVARRERYPRRALAVAAVCSTLGAIGPVVGFLLPRYLAGARAQGRRRRALGVCAMYALITAWQFARELTGKDYNSSWVMGFLNHQNPLDDFPNNIVPLLVLYAVAVLLPIGWGLWRSATAELQETHDRLESTSEELEASTAASEELETQLTRKEERDALAREIHDSIGSQLAIMSLQAGSLELLARGDADLEEAARSLRESSRQATDDLRSLVRVMRDPSSSAYRPPRSLTELADHIDKVLAAGHPVVANVFITDAERAPAALTTACYRIVQELLTNAVKYAPEETTRVRVSGGPEQGLDIAVRNAMPAAHESEPGESSHGTGSGLRGVQARAQALGGRASFSTAGGVFAVDVHLPWDGSARGGNPGMVK</sequence>
<dbReference type="HOGENOM" id="CLU_000445_20_9_11"/>
<dbReference type="InterPro" id="IPR011712">
    <property type="entry name" value="Sig_transdc_His_kin_sub3_dim/P"/>
</dbReference>
<evidence type="ECO:0000256" key="2">
    <source>
        <dbReference type="ARBA" id="ARBA00012438"/>
    </source>
</evidence>
<dbReference type="GO" id="GO:0000155">
    <property type="term" value="F:phosphorelay sensor kinase activity"/>
    <property type="evidence" value="ECO:0007669"/>
    <property type="project" value="InterPro"/>
</dbReference>
<name>S2VRE5_9ACTO</name>
<dbReference type="PANTHER" id="PTHR24421">
    <property type="entry name" value="NITRATE/NITRITE SENSOR PROTEIN NARX-RELATED"/>
    <property type="match status" value="1"/>
</dbReference>
<evidence type="ECO:0000256" key="5">
    <source>
        <dbReference type="ARBA" id="ARBA00022741"/>
    </source>
</evidence>
<dbReference type="GO" id="GO:0005524">
    <property type="term" value="F:ATP binding"/>
    <property type="evidence" value="ECO:0007669"/>
    <property type="project" value="UniProtKB-KW"/>
</dbReference>
<dbReference type="OrthoDB" id="227596at2"/>
<keyword evidence="11" id="KW-0812">Transmembrane</keyword>
<dbReference type="InterPro" id="IPR003594">
    <property type="entry name" value="HATPase_dom"/>
</dbReference>
<feature type="domain" description="Signal transduction histidine kinase subgroup 3 dimerisation and phosphoacceptor" evidence="13">
    <location>
        <begin position="273"/>
        <end position="337"/>
    </location>
</feature>